<dbReference type="KEGG" id="crb:17894624"/>
<dbReference type="InterPro" id="IPR050566">
    <property type="entry name" value="Deoxyribonucleoside_kinase"/>
</dbReference>
<dbReference type="InterPro" id="IPR031314">
    <property type="entry name" value="DNK_dom"/>
</dbReference>
<accession>R0IE40</accession>
<organism evidence="3 4">
    <name type="scientific">Capsella rubella</name>
    <dbReference type="NCBI Taxonomy" id="81985"/>
    <lineage>
        <taxon>Eukaryota</taxon>
        <taxon>Viridiplantae</taxon>
        <taxon>Streptophyta</taxon>
        <taxon>Embryophyta</taxon>
        <taxon>Tracheophyta</taxon>
        <taxon>Spermatophyta</taxon>
        <taxon>Magnoliopsida</taxon>
        <taxon>eudicotyledons</taxon>
        <taxon>Gunneridae</taxon>
        <taxon>Pentapetalae</taxon>
        <taxon>rosids</taxon>
        <taxon>malvids</taxon>
        <taxon>Brassicales</taxon>
        <taxon>Brassicaceae</taxon>
        <taxon>Camelineae</taxon>
        <taxon>Capsella</taxon>
    </lineage>
</organism>
<dbReference type="Proteomes" id="UP000029121">
    <property type="component" value="Unassembled WGS sequence"/>
</dbReference>
<dbReference type="CDD" id="cd01673">
    <property type="entry name" value="dNK"/>
    <property type="match status" value="1"/>
</dbReference>
<evidence type="ECO:0000256" key="1">
    <source>
        <dbReference type="SAM" id="MobiDB-lite"/>
    </source>
</evidence>
<evidence type="ECO:0000313" key="4">
    <source>
        <dbReference type="Proteomes" id="UP000029121"/>
    </source>
</evidence>
<name>R0IE40_9BRAS</name>
<evidence type="ECO:0000313" key="3">
    <source>
        <dbReference type="EMBL" id="EOA34958.1"/>
    </source>
</evidence>
<feature type="region of interest" description="Disordered" evidence="1">
    <location>
        <begin position="140"/>
        <end position="174"/>
    </location>
</feature>
<dbReference type="STRING" id="81985.R0IE40"/>
<dbReference type="InterPro" id="IPR027417">
    <property type="entry name" value="P-loop_NTPase"/>
</dbReference>
<dbReference type="PANTHER" id="PTHR10513">
    <property type="entry name" value="DEOXYNUCLEOSIDE KINASE"/>
    <property type="match status" value="1"/>
</dbReference>
<dbReference type="SUPFAM" id="SSF52540">
    <property type="entry name" value="P-loop containing nucleoside triphosphate hydrolases"/>
    <property type="match status" value="1"/>
</dbReference>
<dbReference type="GO" id="GO:0019136">
    <property type="term" value="F:deoxynucleoside kinase activity"/>
    <property type="evidence" value="ECO:0007669"/>
    <property type="project" value="TreeGrafter"/>
</dbReference>
<keyword evidence="4" id="KW-1185">Reference proteome</keyword>
<dbReference type="eggNOG" id="KOG4235">
    <property type="taxonomic scope" value="Eukaryota"/>
</dbReference>
<feature type="domain" description="Deoxynucleoside kinase" evidence="2">
    <location>
        <begin position="266"/>
        <end position="518"/>
    </location>
</feature>
<dbReference type="PANTHER" id="PTHR10513:SF35">
    <property type="entry name" value="DEOXYADENOSINE KINASE"/>
    <property type="match status" value="1"/>
</dbReference>
<protein>
    <recommendedName>
        <fullName evidence="2">Deoxynucleoside kinase domain-containing protein</fullName>
    </recommendedName>
</protein>
<dbReference type="OrthoDB" id="567086at2759"/>
<sequence>MQKILCKSTTCSTPVLSTPVNSFAAGFISLGFKPPVKNLTPCSTSKPLSTCFFPTSTMPTKTASISSGGVGFSAYLQRSVRRPAPASLRFSTAGYRACRCSIDGGIRSTNRAWVGRTGSWRALYCSESNGGLSTVNATAGAVVESEGESDGEDEKPVRMSRRSRSSSGSGEFIGNPDLLKIPGVGLRNQRKLVDNGIGDVAELKKLYKDKFWKASQKMVDYLRSSVGIIHRNHAESITTFIKESVDDELKDSGSEPNLNAKKRLTFCVEGNISVGKSTFLQRIANETVELQDLVEIVPEPVNKWQDVGPDHFNILDAFYSEPQRYAYTFQNYVFVTRLMQEKESASGVKPLRLMERSVFSDRMVFVRAVHEAKWMNEMEISIYDSWFDPVVSCLPGLVPDGFIYLRASPDTCHKRMMLRKRAEEGGVSLKYLQDLHEKHESWLLPFESGNHGVLSVSKPSFHMDNSLHPDIKDRVFYLEGNHMHSSIQKVPALVLDCEPNIDFSLDIEAKAQYARQVAEFFEFVKKKQETSTEKSNSQSPVLLPHHNGGLWMGPEGNHVPGLELPPVDLKAMSLFTRPSA</sequence>
<dbReference type="AlphaFoldDB" id="R0IE40"/>
<proteinExistence type="predicted"/>
<reference evidence="4" key="1">
    <citation type="journal article" date="2013" name="Nat. Genet.">
        <title>The Capsella rubella genome and the genomic consequences of rapid mating system evolution.</title>
        <authorList>
            <person name="Slotte T."/>
            <person name="Hazzouri K.M."/>
            <person name="Agren J.A."/>
            <person name="Koenig D."/>
            <person name="Maumus F."/>
            <person name="Guo Y.L."/>
            <person name="Steige K."/>
            <person name="Platts A.E."/>
            <person name="Escobar J.S."/>
            <person name="Newman L.K."/>
            <person name="Wang W."/>
            <person name="Mandakova T."/>
            <person name="Vello E."/>
            <person name="Smith L.M."/>
            <person name="Henz S.R."/>
            <person name="Steffen J."/>
            <person name="Takuno S."/>
            <person name="Brandvain Y."/>
            <person name="Coop G."/>
            <person name="Andolfatto P."/>
            <person name="Hu T.T."/>
            <person name="Blanchette M."/>
            <person name="Clark R.M."/>
            <person name="Quesneville H."/>
            <person name="Nordborg M."/>
            <person name="Gaut B.S."/>
            <person name="Lysak M.A."/>
            <person name="Jenkins J."/>
            <person name="Grimwood J."/>
            <person name="Chapman J."/>
            <person name="Prochnik S."/>
            <person name="Shu S."/>
            <person name="Rokhsar D."/>
            <person name="Schmutz J."/>
            <person name="Weigel D."/>
            <person name="Wright S.I."/>
        </authorList>
    </citation>
    <scope>NUCLEOTIDE SEQUENCE [LARGE SCALE GENOMIC DNA]</scope>
    <source>
        <strain evidence="4">cv. Monte Gargano</strain>
    </source>
</reference>
<dbReference type="GO" id="GO:0005737">
    <property type="term" value="C:cytoplasm"/>
    <property type="evidence" value="ECO:0007669"/>
    <property type="project" value="TreeGrafter"/>
</dbReference>
<dbReference type="Gene3D" id="3.40.50.300">
    <property type="entry name" value="P-loop containing nucleotide triphosphate hydrolases"/>
    <property type="match status" value="1"/>
</dbReference>
<dbReference type="EMBL" id="KB870806">
    <property type="protein sequence ID" value="EOA34958.1"/>
    <property type="molecule type" value="Genomic_DNA"/>
</dbReference>
<gene>
    <name evidence="3" type="ORF">CARUB_v10020045mg</name>
</gene>
<dbReference type="Pfam" id="PF01712">
    <property type="entry name" value="dNK"/>
    <property type="match status" value="1"/>
</dbReference>
<evidence type="ECO:0000259" key="2">
    <source>
        <dbReference type="Pfam" id="PF01712"/>
    </source>
</evidence>